<reference evidence="3" key="2">
    <citation type="journal article" date="2024" name="Plant">
        <title>Genomic evolution and insights into agronomic trait innovations of Sesamum species.</title>
        <authorList>
            <person name="Miao H."/>
            <person name="Wang L."/>
            <person name="Qu L."/>
            <person name="Liu H."/>
            <person name="Sun Y."/>
            <person name="Le M."/>
            <person name="Wang Q."/>
            <person name="Wei S."/>
            <person name="Zheng Y."/>
            <person name="Lin W."/>
            <person name="Duan Y."/>
            <person name="Cao H."/>
            <person name="Xiong S."/>
            <person name="Wang X."/>
            <person name="Wei L."/>
            <person name="Li C."/>
            <person name="Ma Q."/>
            <person name="Ju M."/>
            <person name="Zhao R."/>
            <person name="Li G."/>
            <person name="Mu C."/>
            <person name="Tian Q."/>
            <person name="Mei H."/>
            <person name="Zhang T."/>
            <person name="Gao T."/>
            <person name="Zhang H."/>
        </authorList>
    </citation>
    <scope>NUCLEOTIDE SEQUENCE</scope>
    <source>
        <strain evidence="3">KEN1</strain>
    </source>
</reference>
<evidence type="ECO:0000256" key="1">
    <source>
        <dbReference type="SAM" id="Coils"/>
    </source>
</evidence>
<dbReference type="AlphaFoldDB" id="A0AAW2U4D6"/>
<dbReference type="PANTHER" id="PTHR33116">
    <property type="entry name" value="REVERSE TRANSCRIPTASE ZINC-BINDING DOMAIN-CONTAINING PROTEIN-RELATED-RELATED"/>
    <property type="match status" value="1"/>
</dbReference>
<dbReference type="PANTHER" id="PTHR33116:SF78">
    <property type="entry name" value="OS12G0587133 PROTEIN"/>
    <property type="match status" value="1"/>
</dbReference>
<reference evidence="3" key="1">
    <citation type="submission" date="2020-06" db="EMBL/GenBank/DDBJ databases">
        <authorList>
            <person name="Li T."/>
            <person name="Hu X."/>
            <person name="Zhang T."/>
            <person name="Song X."/>
            <person name="Zhang H."/>
            <person name="Dai N."/>
            <person name="Sheng W."/>
            <person name="Hou X."/>
            <person name="Wei L."/>
        </authorList>
    </citation>
    <scope>NUCLEOTIDE SEQUENCE</scope>
    <source>
        <strain evidence="3">KEN1</strain>
        <tissue evidence="3">Leaf</tissue>
    </source>
</reference>
<feature type="compositionally biased region" description="Low complexity" evidence="2">
    <location>
        <begin position="201"/>
        <end position="224"/>
    </location>
</feature>
<accession>A0AAW2U4D6</accession>
<name>A0AAW2U4D6_9LAMI</name>
<evidence type="ECO:0000256" key="2">
    <source>
        <dbReference type="SAM" id="MobiDB-lite"/>
    </source>
</evidence>
<comment type="caution">
    <text evidence="3">The sequence shown here is derived from an EMBL/GenBank/DDBJ whole genome shotgun (WGS) entry which is preliminary data.</text>
</comment>
<dbReference type="EMBL" id="JACGWN010000013">
    <property type="protein sequence ID" value="KAL0411360.1"/>
    <property type="molecule type" value="Genomic_DNA"/>
</dbReference>
<gene>
    <name evidence="3" type="ORF">Slati_3725700</name>
</gene>
<feature type="coiled-coil region" evidence="1">
    <location>
        <begin position="314"/>
        <end position="341"/>
    </location>
</feature>
<sequence length="344" mass="38350">MMRTFLWKGTTEAGYAKVARKDVCLPLEEGGQGIRNVQALNYAIMSKHLWEIIRRRLTSIWIALIHQYRLQDHSIWTVSPQTGSWAWRKLLRLHHVLQTCVEYRIGDGRSILLWCDPWHTLGPLLHRFSWGPQIIGTMMDDYLDTVIVDGANIIFGKLLRNQSGKRERGTPPPRSLRGTPSSSESKGKRPASASASPGIALSGSSKKSCMSSLSTPPLSSTKPPSRLPPPPALKDETGVPLKYSRAPSDCLQSLQSLDVEPEGNFSLVGHLMRGVLSSSDRQLLAPLSQEELEGIASSFLLKGTPSMPQSEAQWQKLEDKVDHLNTDMAKLKEEKKEVVTRNQQ</sequence>
<organism evidence="3">
    <name type="scientific">Sesamum latifolium</name>
    <dbReference type="NCBI Taxonomy" id="2727402"/>
    <lineage>
        <taxon>Eukaryota</taxon>
        <taxon>Viridiplantae</taxon>
        <taxon>Streptophyta</taxon>
        <taxon>Embryophyta</taxon>
        <taxon>Tracheophyta</taxon>
        <taxon>Spermatophyta</taxon>
        <taxon>Magnoliopsida</taxon>
        <taxon>eudicotyledons</taxon>
        <taxon>Gunneridae</taxon>
        <taxon>Pentapetalae</taxon>
        <taxon>asterids</taxon>
        <taxon>lamiids</taxon>
        <taxon>Lamiales</taxon>
        <taxon>Pedaliaceae</taxon>
        <taxon>Sesamum</taxon>
    </lineage>
</organism>
<proteinExistence type="predicted"/>
<protein>
    <submittedName>
        <fullName evidence="3">Uncharacterized protein</fullName>
    </submittedName>
</protein>
<keyword evidence="1" id="KW-0175">Coiled coil</keyword>
<feature type="region of interest" description="Disordered" evidence="2">
    <location>
        <begin position="163"/>
        <end position="241"/>
    </location>
</feature>
<evidence type="ECO:0000313" key="3">
    <source>
        <dbReference type="EMBL" id="KAL0411360.1"/>
    </source>
</evidence>